<sequence length="90" mass="10612">MTTLEIKLEGTPPTWAKEATYYYENVHRDQWIAKKDGDTLLLAGSDMNWELITITKEMRKNILDKKPADLNINFNKEEAFWLRAVLNSFY</sequence>
<reference evidence="1" key="2">
    <citation type="submission" date="2022-12" db="EMBL/GenBank/DDBJ databases">
        <authorList>
            <person name="Dechsakulwatana C."/>
            <person name="Rungsihiranrut A."/>
            <person name="Muangchinda C."/>
            <person name="Ningthoujam R."/>
            <person name="Klankeo P."/>
            <person name="Pinyakong O."/>
        </authorList>
    </citation>
    <scope>NUCLEOTIDE SEQUENCE</scope>
    <source>
        <strain evidence="1">TL01-2</strain>
    </source>
</reference>
<organism evidence="1 2">
    <name type="scientific">Priestia aryabhattai</name>
    <name type="common">Bacillus aryabhattai</name>
    <dbReference type="NCBI Taxonomy" id="412384"/>
    <lineage>
        <taxon>Bacteria</taxon>
        <taxon>Bacillati</taxon>
        <taxon>Bacillota</taxon>
        <taxon>Bacilli</taxon>
        <taxon>Bacillales</taxon>
        <taxon>Bacillaceae</taxon>
        <taxon>Priestia</taxon>
    </lineage>
</organism>
<dbReference type="AlphaFoldDB" id="A0AAX6NC06"/>
<evidence type="ECO:0000313" key="2">
    <source>
        <dbReference type="Proteomes" id="UP001269400"/>
    </source>
</evidence>
<gene>
    <name evidence="1" type="ORF">O0Q50_19330</name>
</gene>
<proteinExistence type="predicted"/>
<dbReference type="RefSeq" id="WP_316910555.1">
    <property type="nucleotide sequence ID" value="NZ_JAPTGD010000002.1"/>
</dbReference>
<dbReference type="Proteomes" id="UP001269400">
    <property type="component" value="Unassembled WGS sequence"/>
</dbReference>
<accession>A0AAX6NC06</accession>
<reference evidence="1" key="1">
    <citation type="journal article" date="2022" name="J Environ Chem Eng">
        <title>Biodegradation of petroleum oil using a constructed nonpathogenic and heavy metal-tolerant bacterial consortium isolated from marine sponges.</title>
        <authorList>
            <person name="Dechsakulwatana C."/>
            <person name="Rungsihiranrut A."/>
            <person name="Muangchinda C."/>
            <person name="Ningthoujam R."/>
            <person name="Klankeo P."/>
            <person name="Pinyakong O."/>
        </authorList>
    </citation>
    <scope>NUCLEOTIDE SEQUENCE</scope>
    <source>
        <strain evidence="1">TL01-2</strain>
    </source>
</reference>
<dbReference type="EMBL" id="JAPTGD010000002">
    <property type="protein sequence ID" value="MDU9693327.1"/>
    <property type="molecule type" value="Genomic_DNA"/>
</dbReference>
<protein>
    <submittedName>
        <fullName evidence="1">Uncharacterized protein</fullName>
    </submittedName>
</protein>
<evidence type="ECO:0000313" key="1">
    <source>
        <dbReference type="EMBL" id="MDU9693327.1"/>
    </source>
</evidence>
<comment type="caution">
    <text evidence="1">The sequence shown here is derived from an EMBL/GenBank/DDBJ whole genome shotgun (WGS) entry which is preliminary data.</text>
</comment>
<name>A0AAX6NC06_PRIAR</name>